<sequence>MNITFKAITLSLALSLSLFAVSSQAHVGFDNDQATQGSYKRFALKVPHGCGTLATDTVTIHIPEGIQGAKPMPKSGWSTSILSAKLKTPYESHGTAVTEDVNALTWSNGSLPSTFYDEFVFQAKVASQAGVLYFDVDQSCGSTVTHWNGLSHDDAHPAASLHVIEPAATASEAHHH</sequence>
<dbReference type="CDD" id="cd08545">
    <property type="entry name" value="YcnI_like"/>
    <property type="match status" value="1"/>
</dbReference>
<evidence type="ECO:0000313" key="3">
    <source>
        <dbReference type="EMBL" id="AXF84861.1"/>
    </source>
</evidence>
<feature type="signal peptide" evidence="1">
    <location>
        <begin position="1"/>
        <end position="25"/>
    </location>
</feature>
<dbReference type="Pfam" id="PF07987">
    <property type="entry name" value="DUF1775"/>
    <property type="match status" value="1"/>
</dbReference>
<feature type="chain" id="PRO_5016774514" description="YncI copper-binding domain-containing protein" evidence="1">
    <location>
        <begin position="26"/>
        <end position="176"/>
    </location>
</feature>
<dbReference type="AlphaFoldDB" id="A0A345D923"/>
<protein>
    <recommendedName>
        <fullName evidence="2">YncI copper-binding domain-containing protein</fullName>
    </recommendedName>
</protein>
<reference evidence="4" key="1">
    <citation type="submission" date="2018-07" db="EMBL/GenBank/DDBJ databases">
        <authorList>
            <person name="Kim H."/>
        </authorList>
    </citation>
    <scope>NUCLEOTIDE SEQUENCE [LARGE SCALE GENOMIC DNA]</scope>
    <source>
        <strain evidence="4">F02</strain>
    </source>
</reference>
<accession>A0A345D923</accession>
<keyword evidence="1" id="KW-0732">Signal</keyword>
<evidence type="ECO:0000259" key="2">
    <source>
        <dbReference type="Pfam" id="PF07987"/>
    </source>
</evidence>
<feature type="domain" description="YncI copper-binding" evidence="2">
    <location>
        <begin position="26"/>
        <end position="162"/>
    </location>
</feature>
<dbReference type="InterPro" id="IPR012533">
    <property type="entry name" value="YcnI-copper_dom"/>
</dbReference>
<dbReference type="OrthoDB" id="9796962at2"/>
<dbReference type="Gene3D" id="2.60.40.2230">
    <property type="entry name" value="Uncharacterised protein YcnI-like PF07987, DUF1775"/>
    <property type="match status" value="1"/>
</dbReference>
<keyword evidence="4" id="KW-1185">Reference proteome</keyword>
<name>A0A345D923_9BURK</name>
<dbReference type="InterPro" id="IPR038507">
    <property type="entry name" value="YcnI-like_sf"/>
</dbReference>
<evidence type="ECO:0000256" key="1">
    <source>
        <dbReference type="SAM" id="SignalP"/>
    </source>
</evidence>
<dbReference type="Proteomes" id="UP000252182">
    <property type="component" value="Chromosome"/>
</dbReference>
<gene>
    <name evidence="3" type="ORF">DTO96_100572</name>
</gene>
<proteinExistence type="predicted"/>
<organism evidence="3 4">
    <name type="scientific">Ephemeroptericola cinctiostellae</name>
    <dbReference type="NCBI Taxonomy" id="2268024"/>
    <lineage>
        <taxon>Bacteria</taxon>
        <taxon>Pseudomonadati</taxon>
        <taxon>Pseudomonadota</taxon>
        <taxon>Betaproteobacteria</taxon>
        <taxon>Burkholderiales</taxon>
        <taxon>Burkholderiaceae</taxon>
        <taxon>Ephemeroptericola</taxon>
    </lineage>
</organism>
<dbReference type="RefSeq" id="WP_114562117.1">
    <property type="nucleotide sequence ID" value="NZ_CP031124.1"/>
</dbReference>
<evidence type="ECO:0000313" key="4">
    <source>
        <dbReference type="Proteomes" id="UP000252182"/>
    </source>
</evidence>
<dbReference type="KEGG" id="hyf:DTO96_100572"/>
<dbReference type="EMBL" id="CP031124">
    <property type="protein sequence ID" value="AXF84861.1"/>
    <property type="molecule type" value="Genomic_DNA"/>
</dbReference>